<accession>A0ABQ7J3N1</accession>
<keyword evidence="8" id="KW-1185">Reference proteome</keyword>
<dbReference type="Proteomes" id="UP000823046">
    <property type="component" value="Unassembled WGS sequence"/>
</dbReference>
<feature type="transmembrane region" description="Helical" evidence="6">
    <location>
        <begin position="139"/>
        <end position="163"/>
    </location>
</feature>
<gene>
    <name evidence="7" type="ORF">IE077_004102</name>
</gene>
<dbReference type="PANTHER" id="PTHR20855:SF52">
    <property type="entry name" value="ADIPONECTIN RECEPTOR PROTEIN"/>
    <property type="match status" value="1"/>
</dbReference>
<organism evidence="7 8">
    <name type="scientific">Cardiosporidium cionae</name>
    <dbReference type="NCBI Taxonomy" id="476202"/>
    <lineage>
        <taxon>Eukaryota</taxon>
        <taxon>Sar</taxon>
        <taxon>Alveolata</taxon>
        <taxon>Apicomplexa</taxon>
        <taxon>Aconoidasida</taxon>
        <taxon>Nephromycida</taxon>
        <taxon>Cardiosporidium</taxon>
    </lineage>
</organism>
<feature type="transmembrane region" description="Helical" evidence="6">
    <location>
        <begin position="106"/>
        <end position="127"/>
    </location>
</feature>
<evidence type="ECO:0000256" key="3">
    <source>
        <dbReference type="ARBA" id="ARBA00022692"/>
    </source>
</evidence>
<feature type="transmembrane region" description="Helical" evidence="6">
    <location>
        <begin position="201"/>
        <end position="221"/>
    </location>
</feature>
<comment type="subcellular location">
    <subcellularLocation>
        <location evidence="1">Membrane</location>
        <topology evidence="1">Multi-pass membrane protein</topology>
    </subcellularLocation>
</comment>
<evidence type="ECO:0000256" key="6">
    <source>
        <dbReference type="SAM" id="Phobius"/>
    </source>
</evidence>
<feature type="transmembrane region" description="Helical" evidence="6">
    <location>
        <begin position="227"/>
        <end position="245"/>
    </location>
</feature>
<feature type="transmembrane region" description="Helical" evidence="6">
    <location>
        <begin position="257"/>
        <end position="277"/>
    </location>
</feature>
<comment type="caution">
    <text evidence="7">The sequence shown here is derived from an EMBL/GenBank/DDBJ whole genome shotgun (WGS) entry which is preliminary data.</text>
</comment>
<feature type="transmembrane region" description="Helical" evidence="6">
    <location>
        <begin position="82"/>
        <end position="100"/>
    </location>
</feature>
<keyword evidence="3 6" id="KW-0812">Transmembrane</keyword>
<evidence type="ECO:0000313" key="8">
    <source>
        <dbReference type="Proteomes" id="UP000823046"/>
    </source>
</evidence>
<evidence type="ECO:0000256" key="5">
    <source>
        <dbReference type="ARBA" id="ARBA00023136"/>
    </source>
</evidence>
<evidence type="ECO:0000256" key="4">
    <source>
        <dbReference type="ARBA" id="ARBA00022989"/>
    </source>
</evidence>
<keyword evidence="4 6" id="KW-1133">Transmembrane helix</keyword>
<sequence length="288" mass="33139">RSKPTRLHWEKLSVLIDQARFARFIGTQDEISLSKFYGPASSFRLSLTRTKFIMASHDHHTIKKTPDGHDFTKIQPVLRGKVHLILSIISPIWIYAILYQCQSVSSYIASVTTIICSLFNFTASTALHNFTWDLKYQDFVLKLDYAGIFLMISGSAIPIPVLLMERWKSIFILTTQSIFAITGAYYTLIGPLLRSSRKTRSFVYILAGFSHLLFLSEYLRVLSRYEFHLTISLALLYVFGAIIYARRWPDPFPTFFGYHEIFHTCCLGSAICTYLLITSVLKRSQSNW</sequence>
<dbReference type="Pfam" id="PF03006">
    <property type="entry name" value="HlyIII"/>
    <property type="match status" value="1"/>
</dbReference>
<reference evidence="7 8" key="1">
    <citation type="journal article" date="2020" name="bioRxiv">
        <title>Metabolic contributions of an alphaproteobacterial endosymbiont in the apicomplexan Cardiosporidium cionae.</title>
        <authorList>
            <person name="Hunter E.S."/>
            <person name="Paight C.J."/>
            <person name="Lane C.E."/>
        </authorList>
    </citation>
    <scope>NUCLEOTIDE SEQUENCE [LARGE SCALE GENOMIC DNA]</scope>
    <source>
        <strain evidence="7">ESH_2018</strain>
    </source>
</reference>
<feature type="non-terminal residue" evidence="7">
    <location>
        <position position="1"/>
    </location>
</feature>
<keyword evidence="5 6" id="KW-0472">Membrane</keyword>
<name>A0ABQ7J3N1_9APIC</name>
<proteinExistence type="inferred from homology"/>
<protein>
    <submittedName>
        <fullName evidence="7">Hemolysin-III related subfamily protein</fullName>
    </submittedName>
</protein>
<feature type="transmembrane region" description="Helical" evidence="6">
    <location>
        <begin position="169"/>
        <end position="189"/>
    </location>
</feature>
<evidence type="ECO:0000256" key="1">
    <source>
        <dbReference type="ARBA" id="ARBA00004141"/>
    </source>
</evidence>
<comment type="similarity">
    <text evidence="2">Belongs to the ADIPOR family.</text>
</comment>
<dbReference type="InterPro" id="IPR004254">
    <property type="entry name" value="AdipoR/HlyIII-related"/>
</dbReference>
<evidence type="ECO:0000313" key="7">
    <source>
        <dbReference type="EMBL" id="KAF8817707.1"/>
    </source>
</evidence>
<evidence type="ECO:0000256" key="2">
    <source>
        <dbReference type="ARBA" id="ARBA00007018"/>
    </source>
</evidence>
<dbReference type="EMBL" id="JADAQX010001893">
    <property type="protein sequence ID" value="KAF8817707.1"/>
    <property type="molecule type" value="Genomic_DNA"/>
</dbReference>
<dbReference type="PANTHER" id="PTHR20855">
    <property type="entry name" value="ADIPOR/PROGESTIN RECEPTOR-RELATED"/>
    <property type="match status" value="1"/>
</dbReference>